<comment type="caution">
    <text evidence="1">The sequence shown here is derived from an EMBL/GenBank/DDBJ whole genome shotgun (WGS) entry which is preliminary data.</text>
</comment>
<dbReference type="OrthoDB" id="9794394at2"/>
<sequence>MDIYQKYLEYVSNPEERTTVADFLEKWKPTGGKILNELESNNLITVDESNIIHLTDIGKVIIST</sequence>
<evidence type="ECO:0008006" key="3">
    <source>
        <dbReference type="Google" id="ProtNLM"/>
    </source>
</evidence>
<evidence type="ECO:0000313" key="1">
    <source>
        <dbReference type="EMBL" id="PSJ15973.1"/>
    </source>
</evidence>
<protein>
    <recommendedName>
        <fullName evidence="3">ArnR1-like winged helix-turn-helix domain-containing protein</fullName>
    </recommendedName>
</protein>
<dbReference type="AlphaFoldDB" id="A0A2P7NR77"/>
<proteinExistence type="predicted"/>
<dbReference type="Proteomes" id="UP000241912">
    <property type="component" value="Unassembled WGS sequence"/>
</dbReference>
<dbReference type="EMBL" id="PXXU01000093">
    <property type="protein sequence ID" value="PSJ15973.1"/>
    <property type="molecule type" value="Genomic_DNA"/>
</dbReference>
<keyword evidence="2" id="KW-1185">Reference proteome</keyword>
<accession>A0A2P7NR77</accession>
<name>A0A2P7NR77_9PROT</name>
<reference evidence="1 2" key="1">
    <citation type="submission" date="2018-03" db="EMBL/GenBank/DDBJ databases">
        <title>Draft genome of Nitrosomonas supralitoralis APG5.</title>
        <authorList>
            <person name="Urakawa H."/>
            <person name="Lopez J.V."/>
        </authorList>
    </citation>
    <scope>NUCLEOTIDE SEQUENCE [LARGE SCALE GENOMIC DNA]</scope>
    <source>
        <strain evidence="1 2">APG5</strain>
    </source>
</reference>
<organism evidence="1 2">
    <name type="scientific">Nitrosomonas supralitoralis</name>
    <dbReference type="NCBI Taxonomy" id="2116706"/>
    <lineage>
        <taxon>Bacteria</taxon>
        <taxon>Pseudomonadati</taxon>
        <taxon>Pseudomonadota</taxon>
        <taxon>Betaproteobacteria</taxon>
        <taxon>Nitrosomonadales</taxon>
        <taxon>Nitrosomonadaceae</taxon>
        <taxon>Nitrosomonas</taxon>
    </lineage>
</organism>
<evidence type="ECO:0000313" key="2">
    <source>
        <dbReference type="Proteomes" id="UP000241912"/>
    </source>
</evidence>
<gene>
    <name evidence="1" type="ORF">C7H79_16085</name>
</gene>